<dbReference type="PROSITE" id="PS50943">
    <property type="entry name" value="HTH_CROC1"/>
    <property type="match status" value="1"/>
</dbReference>
<dbReference type="InterPro" id="IPR001387">
    <property type="entry name" value="Cro/C1-type_HTH"/>
</dbReference>
<evidence type="ECO:0000313" key="3">
    <source>
        <dbReference type="Proteomes" id="UP001201397"/>
    </source>
</evidence>
<dbReference type="InterPro" id="IPR010982">
    <property type="entry name" value="Lambda_DNA-bd_dom_sf"/>
</dbReference>
<dbReference type="Proteomes" id="UP001201397">
    <property type="component" value="Unassembled WGS sequence"/>
</dbReference>
<dbReference type="Gene3D" id="1.10.260.40">
    <property type="entry name" value="lambda repressor-like DNA-binding domains"/>
    <property type="match status" value="1"/>
</dbReference>
<proteinExistence type="predicted"/>
<dbReference type="GO" id="GO:0003677">
    <property type="term" value="F:DNA binding"/>
    <property type="evidence" value="ECO:0007669"/>
    <property type="project" value="InterPro"/>
</dbReference>
<dbReference type="SUPFAM" id="SSF47413">
    <property type="entry name" value="lambda repressor-like DNA-binding domains"/>
    <property type="match status" value="1"/>
</dbReference>
<reference evidence="2" key="1">
    <citation type="submission" date="2022-01" db="EMBL/GenBank/DDBJ databases">
        <title>Neisseria sp. ZJ104.</title>
        <authorList>
            <person name="Yang C."/>
        </authorList>
    </citation>
    <scope>NUCLEOTIDE SEQUENCE</scope>
    <source>
        <strain evidence="2">ZJ104</strain>
    </source>
</reference>
<evidence type="ECO:0000259" key="1">
    <source>
        <dbReference type="PROSITE" id="PS50943"/>
    </source>
</evidence>
<sequence length="87" mass="10304">MKNLRLSIYSSEHMYLRQILTKRRLELGLSQRALAERLDVIHSFIGKVETGDRRLDLFEFLVYCEGLELDALNVIEEIIQRAKPNKW</sequence>
<organism evidence="2 3">
    <name type="scientific">Neisseria lisongii</name>
    <dbReference type="NCBI Taxonomy" id="2912188"/>
    <lineage>
        <taxon>Bacteria</taxon>
        <taxon>Pseudomonadati</taxon>
        <taxon>Pseudomonadota</taxon>
        <taxon>Betaproteobacteria</taxon>
        <taxon>Neisseriales</taxon>
        <taxon>Neisseriaceae</taxon>
        <taxon>Neisseria</taxon>
    </lineage>
</organism>
<dbReference type="RefSeq" id="WP_237092291.1">
    <property type="nucleotide sequence ID" value="NZ_JAKKDL010000002.1"/>
</dbReference>
<comment type="caution">
    <text evidence="2">The sequence shown here is derived from an EMBL/GenBank/DDBJ whole genome shotgun (WGS) entry which is preliminary data.</text>
</comment>
<dbReference type="EMBL" id="JAKKDL010000002">
    <property type="protein sequence ID" value="MCF7528945.1"/>
    <property type="molecule type" value="Genomic_DNA"/>
</dbReference>
<dbReference type="CDD" id="cd00093">
    <property type="entry name" value="HTH_XRE"/>
    <property type="match status" value="1"/>
</dbReference>
<dbReference type="SMART" id="SM00530">
    <property type="entry name" value="HTH_XRE"/>
    <property type="match status" value="1"/>
</dbReference>
<dbReference type="Pfam" id="PF01381">
    <property type="entry name" value="HTH_3"/>
    <property type="match status" value="1"/>
</dbReference>
<accession>A0AAW5AD19</accession>
<evidence type="ECO:0000313" key="2">
    <source>
        <dbReference type="EMBL" id="MCF7528945.1"/>
    </source>
</evidence>
<feature type="domain" description="HTH cro/C1-type" evidence="1">
    <location>
        <begin position="20"/>
        <end position="74"/>
    </location>
</feature>
<protein>
    <submittedName>
        <fullName evidence="2">Helix-turn-helix domain-containing protein</fullName>
    </submittedName>
</protein>
<name>A0AAW5AD19_9NEIS</name>
<gene>
    <name evidence="2" type="ORF">L4H06_01645</name>
</gene>
<dbReference type="AlphaFoldDB" id="A0AAW5AD19"/>